<dbReference type="EnsemblMetazoa" id="XM_038190144.1">
    <property type="protein sequence ID" value="XP_038046072.1"/>
    <property type="gene ID" value="LOC119720472"/>
</dbReference>
<reference evidence="6" key="1">
    <citation type="submission" date="2022-11" db="UniProtKB">
        <authorList>
            <consortium name="EnsemblMetazoa"/>
        </authorList>
    </citation>
    <scope>IDENTIFICATION</scope>
</reference>
<evidence type="ECO:0000313" key="6">
    <source>
        <dbReference type="EnsemblMetazoa" id="XP_038046072.1"/>
    </source>
</evidence>
<dbReference type="Gene3D" id="3.30.9.10">
    <property type="entry name" value="D-Amino Acid Oxidase, subunit A, domain 2"/>
    <property type="match status" value="1"/>
</dbReference>
<dbReference type="Gene3D" id="3.30.1360.120">
    <property type="entry name" value="Probable tRNA modification gtpase trme, domain 1"/>
    <property type="match status" value="1"/>
</dbReference>
<dbReference type="InterPro" id="IPR006076">
    <property type="entry name" value="FAD-dep_OxRdtase"/>
</dbReference>
<dbReference type="InterPro" id="IPR032503">
    <property type="entry name" value="FAO_M"/>
</dbReference>
<evidence type="ECO:0008006" key="8">
    <source>
        <dbReference type="Google" id="ProtNLM"/>
    </source>
</evidence>
<dbReference type="FunFam" id="3.30.70.1400:FF:000004">
    <property type="entry name" value="Sarcosine dehydrogenase, mitochondrial"/>
    <property type="match status" value="1"/>
</dbReference>
<protein>
    <recommendedName>
        <fullName evidence="8">Sarcosine dehydrogenase</fullName>
    </recommendedName>
</protein>
<dbReference type="PANTHER" id="PTHR43757:SF11">
    <property type="entry name" value="SARCOSINE DEHYDROGENASE"/>
    <property type="match status" value="1"/>
</dbReference>
<dbReference type="RefSeq" id="XP_038046072.1">
    <property type="nucleotide sequence ID" value="XM_038190144.1"/>
</dbReference>
<sequence>MWRSLARTSRFIRPRPYAAVAASARPLATGSLRHYSQQAEGGVPYETLQSADKTRPASVPASADVVVIGGGSIGCSTLYHLAHMGVTNAVLVERDQLTSGTTWHTGGLVWNLRPSDLEVQLLMYMAHLVRNVLEPETGIVPGWKENGGIFVANNKERLDEYKRLATLGKVFGIESHVLSPDETKKVFPLMNTSDIYGSLYSPTDGDIDPAGFCSALTRGATKLGAKVLTNCPVTGIQVGEDDYGVKRVKGVETVSGTIKTSTVVDACGVWAPYIGQMAGVNVPLTPMHHHYVVSERIEGIHGLPNVRDHDLSVYLKVQGDGLAFGGYEPNPIFWKEVKNDFAFSLFELDWDVFGFNIDGCVNRIPVLETTGIKSTVCGPESFTPDHKPLMGESPEVRGFYLNCAMNSSGLMLGGGTGKQMAHWIVNGRPELDMYSYDIRRFDPKVSRNSAWVDERSQEAYAKNYSTVFPHDEPLAGRNMRKDALHKVLEDAGCVYQERLGWERPGWFATDGPAPVLKYDFYGYYGTPEHENYRYKQLLGDDYTFDFPKHHDIIGNECMTCRTSVAAFNMSYFGKFYVTGPDAQKAVDWMFTNDMSKPVGSTVYTCALNKAGGVEMDLTVSVMDSGTGSAIDPVFDGQGFYVAAGGGVAQHAKTHMRTIMQDERFDCNILDHSEDMGVLSVQGPKSRELLQSLTSADLSNEAFPFATHKVIDIAGNQTRAIRLSFVGELGYELHVNNESAVAIYQAVMEAGAKYGIVNGGYRALDSLSLEKGYHLWRNDLRAEDTPLESGLGFVCKLKKGTPFLGRGAVEKQKAEGIRKKRACFTIEEHVPLLGFECIRRNGEVVGFVRRGEFGYHLNKNIGYGYVSNPSGDVVTNEFLAEGDYTIERMEEVYQAKLHLISPFDPQHKRIKGIYADD</sequence>
<dbReference type="Gene3D" id="3.50.50.60">
    <property type="entry name" value="FAD/NAD(P)-binding domain"/>
    <property type="match status" value="1"/>
</dbReference>
<dbReference type="InterPro" id="IPR029043">
    <property type="entry name" value="GcvT/YgfZ_C"/>
</dbReference>
<evidence type="ECO:0000256" key="1">
    <source>
        <dbReference type="ARBA" id="ARBA00008609"/>
    </source>
</evidence>
<dbReference type="Pfam" id="PF16350">
    <property type="entry name" value="FAO_M"/>
    <property type="match status" value="1"/>
</dbReference>
<dbReference type="Proteomes" id="UP000887568">
    <property type="component" value="Unplaced"/>
</dbReference>
<organism evidence="6 7">
    <name type="scientific">Patiria miniata</name>
    <name type="common">Bat star</name>
    <name type="synonym">Asterina miniata</name>
    <dbReference type="NCBI Taxonomy" id="46514"/>
    <lineage>
        <taxon>Eukaryota</taxon>
        <taxon>Metazoa</taxon>
        <taxon>Echinodermata</taxon>
        <taxon>Eleutherozoa</taxon>
        <taxon>Asterozoa</taxon>
        <taxon>Asteroidea</taxon>
        <taxon>Valvatacea</taxon>
        <taxon>Valvatida</taxon>
        <taxon>Asterinidae</taxon>
        <taxon>Patiria</taxon>
    </lineage>
</organism>
<dbReference type="GO" id="GO:0005739">
    <property type="term" value="C:mitochondrion"/>
    <property type="evidence" value="ECO:0007669"/>
    <property type="project" value="TreeGrafter"/>
</dbReference>
<dbReference type="InterPro" id="IPR028896">
    <property type="entry name" value="GcvT/YgfZ/DmdA"/>
</dbReference>
<dbReference type="Gene3D" id="3.30.70.1400">
    <property type="entry name" value="Aminomethyltransferase beta-barrel domains"/>
    <property type="match status" value="1"/>
</dbReference>
<dbReference type="PANTHER" id="PTHR43757">
    <property type="entry name" value="AMINOMETHYLTRANSFERASE"/>
    <property type="match status" value="1"/>
</dbReference>
<dbReference type="InterPro" id="IPR027266">
    <property type="entry name" value="TrmE/GcvT-like"/>
</dbReference>
<evidence type="ECO:0000259" key="3">
    <source>
        <dbReference type="Pfam" id="PF01571"/>
    </source>
</evidence>
<dbReference type="OrthoDB" id="498204at2759"/>
<dbReference type="SUPFAM" id="SSF51905">
    <property type="entry name" value="FAD/NAD(P)-binding domain"/>
    <property type="match status" value="1"/>
</dbReference>
<evidence type="ECO:0000259" key="2">
    <source>
        <dbReference type="Pfam" id="PF01266"/>
    </source>
</evidence>
<name>A0A913Z2Z0_PATMI</name>
<dbReference type="OMA" id="MVFKYDQ"/>
<evidence type="ECO:0000259" key="5">
    <source>
        <dbReference type="Pfam" id="PF16350"/>
    </source>
</evidence>
<dbReference type="GeneID" id="119720472"/>
<dbReference type="Pfam" id="PF08669">
    <property type="entry name" value="GCV_T_C"/>
    <property type="match status" value="1"/>
</dbReference>
<dbReference type="InterPro" id="IPR036188">
    <property type="entry name" value="FAD/NAD-bd_sf"/>
</dbReference>
<keyword evidence="7" id="KW-1185">Reference proteome</keyword>
<dbReference type="AlphaFoldDB" id="A0A913Z2Z0"/>
<evidence type="ECO:0000259" key="4">
    <source>
        <dbReference type="Pfam" id="PF08669"/>
    </source>
</evidence>
<dbReference type="Pfam" id="PF01266">
    <property type="entry name" value="DAO"/>
    <property type="match status" value="1"/>
</dbReference>
<dbReference type="CTD" id="1757"/>
<evidence type="ECO:0000313" key="7">
    <source>
        <dbReference type="Proteomes" id="UP000887568"/>
    </source>
</evidence>
<feature type="domain" description="Aminomethyltransferase C-terminal" evidence="4">
    <location>
        <begin position="818"/>
        <end position="897"/>
    </location>
</feature>
<feature type="domain" description="FAD dependent oxidoreductase central" evidence="5">
    <location>
        <begin position="426"/>
        <end position="480"/>
    </location>
</feature>
<dbReference type="SUPFAM" id="SSF103025">
    <property type="entry name" value="Folate-binding domain"/>
    <property type="match status" value="1"/>
</dbReference>
<feature type="domain" description="GCVT N-terminal" evidence="3">
    <location>
        <begin position="484"/>
        <end position="798"/>
    </location>
</feature>
<dbReference type="InterPro" id="IPR006222">
    <property type="entry name" value="GCVT_N"/>
</dbReference>
<dbReference type="Gene3D" id="2.40.30.110">
    <property type="entry name" value="Aminomethyltransferase beta-barrel domains"/>
    <property type="match status" value="1"/>
</dbReference>
<feature type="domain" description="FAD dependent oxidoreductase" evidence="2">
    <location>
        <begin position="64"/>
        <end position="423"/>
    </location>
</feature>
<dbReference type="SUPFAM" id="SSF101790">
    <property type="entry name" value="Aminomethyltransferase beta-barrel domain"/>
    <property type="match status" value="1"/>
</dbReference>
<proteinExistence type="inferred from homology"/>
<accession>A0A913Z2Z0</accession>
<dbReference type="SUPFAM" id="SSF54373">
    <property type="entry name" value="FAD-linked reductases, C-terminal domain"/>
    <property type="match status" value="1"/>
</dbReference>
<dbReference type="Pfam" id="PF01571">
    <property type="entry name" value="GCV_T"/>
    <property type="match status" value="1"/>
</dbReference>
<dbReference type="FunFam" id="2.40.30.110:FF:000008">
    <property type="entry name" value="Sarcosine dehydrogenase"/>
    <property type="match status" value="1"/>
</dbReference>
<dbReference type="FunFam" id="3.50.50.60:FF:000769">
    <property type="entry name" value="Sarcosine dehydrogenase"/>
    <property type="match status" value="1"/>
</dbReference>
<comment type="similarity">
    <text evidence="1">Belongs to the GcvT family.</text>
</comment>
<dbReference type="InterPro" id="IPR013977">
    <property type="entry name" value="GcvT_C"/>
</dbReference>